<evidence type="ECO:0000256" key="3">
    <source>
        <dbReference type="ARBA" id="ARBA00022827"/>
    </source>
</evidence>
<dbReference type="EMBL" id="LATX01001871">
    <property type="protein sequence ID" value="KTB36961.1"/>
    <property type="molecule type" value="Genomic_DNA"/>
</dbReference>
<evidence type="ECO:0000256" key="4">
    <source>
        <dbReference type="ARBA" id="ARBA00023002"/>
    </source>
</evidence>
<comment type="cofactor">
    <cofactor evidence="1">
        <name>FAD</name>
        <dbReference type="ChEBI" id="CHEBI:57692"/>
    </cofactor>
</comment>
<evidence type="ECO:0000256" key="5">
    <source>
        <dbReference type="ARBA" id="ARBA00036066"/>
    </source>
</evidence>
<accession>A0A0W0FKZ7</accession>
<keyword evidence="3" id="KW-0274">FAD</keyword>
<dbReference type="Pfam" id="PF01266">
    <property type="entry name" value="DAO"/>
    <property type="match status" value="1"/>
</dbReference>
<sequence>MQQGIRPLIAALNSSGKYGFKVWHITLSARTNPTVDQSPEITVDHLVVGAGVVGLATAQRLCERFPAKSTYVVERHGRAGEETSSRNSEVIHSGILCYFSLVRFPPTLKRIPGLYYPPNSLKTQLCIRGRDLIYERCRTHDVPHRRTGKLVVAHADQVPYIQNLHNKSKSLQGPAYAPSNDPVLPTKLISGDEARDMEPSLSKEIFAALWVPQTGIVDSHTLMESLEKDIMESEGGELAYATSVVRVDPASNEDGSFVVQLLTEGQTDAILAKTLINTSGLSAPFILNSLLPEDKRIPIWYARGSYASYRGPGVRGIKHLIYPCPDTKAGVGFASLGTHLTLDLNGKIRFGPDLEWISPPSETEEENVDFWRHHLVPSDERIPEMHRAVTSYLPDVTLEGMSPDYVGIRPKLVGPGEGFQDFVIRRDGRMVTLLGIESPGLTSSMAIAEHVVDRMLPLDNLM</sequence>
<comment type="similarity">
    <text evidence="6">Belongs to the L2HGDH family.</text>
</comment>
<evidence type="ECO:0000256" key="7">
    <source>
        <dbReference type="ARBA" id="ARBA00038878"/>
    </source>
</evidence>
<dbReference type="Proteomes" id="UP000054988">
    <property type="component" value="Unassembled WGS sequence"/>
</dbReference>
<protein>
    <recommendedName>
        <fullName evidence="8">L-2-hydroxyglutarate dehydrogenase, mitochondrial</fullName>
        <ecNumber evidence="7">1.1.99.2</ecNumber>
    </recommendedName>
</protein>
<dbReference type="Gene3D" id="3.50.50.60">
    <property type="entry name" value="FAD/NAD(P)-binding domain"/>
    <property type="match status" value="2"/>
</dbReference>
<keyword evidence="4" id="KW-0560">Oxidoreductase</keyword>
<dbReference type="SUPFAM" id="SSF51905">
    <property type="entry name" value="FAD/NAD(P)-binding domain"/>
    <property type="match status" value="1"/>
</dbReference>
<gene>
    <name evidence="10" type="ORF">WG66_10417</name>
</gene>
<comment type="caution">
    <text evidence="10">The sequence shown here is derived from an EMBL/GenBank/DDBJ whole genome shotgun (WGS) entry which is preliminary data.</text>
</comment>
<feature type="domain" description="FAD dependent oxidoreductase" evidence="9">
    <location>
        <begin position="44"/>
        <end position="454"/>
    </location>
</feature>
<dbReference type="GO" id="GO:0047545">
    <property type="term" value="F:(S)-2-hydroxyglutarate dehydrogenase activity"/>
    <property type="evidence" value="ECO:0007669"/>
    <property type="project" value="UniProtKB-EC"/>
</dbReference>
<dbReference type="InterPro" id="IPR036188">
    <property type="entry name" value="FAD/NAD-bd_sf"/>
</dbReference>
<evidence type="ECO:0000313" key="10">
    <source>
        <dbReference type="EMBL" id="KTB36961.1"/>
    </source>
</evidence>
<evidence type="ECO:0000256" key="6">
    <source>
        <dbReference type="ARBA" id="ARBA00037941"/>
    </source>
</evidence>
<dbReference type="EC" id="1.1.99.2" evidence="7"/>
<dbReference type="eggNOG" id="KOG2665">
    <property type="taxonomic scope" value="Eukaryota"/>
</dbReference>
<evidence type="ECO:0000313" key="11">
    <source>
        <dbReference type="Proteomes" id="UP000054988"/>
    </source>
</evidence>
<evidence type="ECO:0000256" key="1">
    <source>
        <dbReference type="ARBA" id="ARBA00001974"/>
    </source>
</evidence>
<proteinExistence type="inferred from homology"/>
<dbReference type="PANTHER" id="PTHR43104">
    <property type="entry name" value="L-2-HYDROXYGLUTARATE DEHYDROGENASE, MITOCHONDRIAL"/>
    <property type="match status" value="1"/>
</dbReference>
<dbReference type="Gene3D" id="3.30.9.10">
    <property type="entry name" value="D-Amino Acid Oxidase, subunit A, domain 2"/>
    <property type="match status" value="1"/>
</dbReference>
<evidence type="ECO:0000259" key="9">
    <source>
        <dbReference type="Pfam" id="PF01266"/>
    </source>
</evidence>
<keyword evidence="2" id="KW-0285">Flavoprotein</keyword>
<reference evidence="10 11" key="1">
    <citation type="submission" date="2015-12" db="EMBL/GenBank/DDBJ databases">
        <title>Draft genome sequence of Moniliophthora roreri, the causal agent of frosty pod rot of cacao.</title>
        <authorList>
            <person name="Aime M.C."/>
            <person name="Diaz-Valderrama J.R."/>
            <person name="Kijpornyongpan T."/>
            <person name="Phillips-Mora W."/>
        </authorList>
    </citation>
    <scope>NUCLEOTIDE SEQUENCE [LARGE SCALE GENOMIC DNA]</scope>
    <source>
        <strain evidence="10 11">MCA 2952</strain>
    </source>
</reference>
<organism evidence="10 11">
    <name type="scientific">Moniliophthora roreri</name>
    <name type="common">Frosty pod rot fungus</name>
    <name type="synonym">Monilia roreri</name>
    <dbReference type="NCBI Taxonomy" id="221103"/>
    <lineage>
        <taxon>Eukaryota</taxon>
        <taxon>Fungi</taxon>
        <taxon>Dikarya</taxon>
        <taxon>Basidiomycota</taxon>
        <taxon>Agaricomycotina</taxon>
        <taxon>Agaricomycetes</taxon>
        <taxon>Agaricomycetidae</taxon>
        <taxon>Agaricales</taxon>
        <taxon>Marasmiineae</taxon>
        <taxon>Marasmiaceae</taxon>
        <taxon>Moniliophthora</taxon>
    </lineage>
</organism>
<dbReference type="AlphaFoldDB" id="A0A0W0FKZ7"/>
<evidence type="ECO:0000256" key="8">
    <source>
        <dbReference type="ARBA" id="ARBA00041137"/>
    </source>
</evidence>
<comment type="catalytic activity">
    <reaction evidence="5">
        <text>(S)-2-hydroxyglutarate + A = 2-oxoglutarate + AH2</text>
        <dbReference type="Rhea" id="RHEA:21252"/>
        <dbReference type="ChEBI" id="CHEBI:13193"/>
        <dbReference type="ChEBI" id="CHEBI:16782"/>
        <dbReference type="ChEBI" id="CHEBI:16810"/>
        <dbReference type="ChEBI" id="CHEBI:17499"/>
        <dbReference type="EC" id="1.1.99.2"/>
    </reaction>
</comment>
<name>A0A0W0FKZ7_MONRR</name>
<dbReference type="InterPro" id="IPR006076">
    <property type="entry name" value="FAD-dep_OxRdtase"/>
</dbReference>
<evidence type="ECO:0000256" key="2">
    <source>
        <dbReference type="ARBA" id="ARBA00022630"/>
    </source>
</evidence>
<dbReference type="PANTHER" id="PTHR43104:SF4">
    <property type="entry name" value="L-2-HYDROXYGLUTARATE DEHYDROGENASE, MITOCHONDRIAL"/>
    <property type="match status" value="1"/>
</dbReference>